<evidence type="ECO:0000256" key="4">
    <source>
        <dbReference type="ARBA" id="ARBA00022991"/>
    </source>
</evidence>
<dbReference type="SMART" id="SM00065">
    <property type="entry name" value="GAF"/>
    <property type="match status" value="1"/>
</dbReference>
<dbReference type="Pfam" id="PF07568">
    <property type="entry name" value="HisKA_2"/>
    <property type="match status" value="1"/>
</dbReference>
<evidence type="ECO:0000256" key="2">
    <source>
        <dbReference type="ARBA" id="ARBA00022543"/>
    </source>
</evidence>
<evidence type="ECO:0000256" key="6">
    <source>
        <dbReference type="SAM" id="MobiDB-lite"/>
    </source>
</evidence>
<sequence length="731" mass="79759">MTTKGPGLATNPEAENGASPRTPSPSDLGHDLTVCDREPIHIPGAIQPHGMLLIVDPREGVIVGGAGDVATLLGPAWLGGSILDLIGDAGLEVLRSTIAGPVTLGTVDHAAWSVVASRTGQMWLIEVEPVAPGQPGTDDALAWIEHGGERFSRATDLDDLCARAAVVFARLTGFDRVMIYRFLDDDSGKVVAERHAPDMPGFLNHHFPASDIPRQARALYVRNRVRVIPDVHYVPAPIVAIDPALQAIDLSDVGVRAVSPIHVQYLRNMGVAASASVSIVKDGILWGLVACHHRTPRTLSYLQRKTCELIAASFAQQVGAKEEAAEYRERLRLRTAEDALAQRMAQEGEPDKVAALVANDLRRLLDADGFVLQRGASLHTSGHVPPEDAVADMLGWARRQGSILLHSASLEQRMPGAQAYRDLASGLLAITLSADEPVVLLWFRAETLQTIQWAGNPHKAVDQRDEQPLSPRASFAAWSEEIRGRARPWTSAEVEAAYRLSRLLFDARQRRRISELNRELTRAVTDKDALLAQQETLIKEVNHRVQNSLQLVVAFLAMQANAENDETLTRHLGEAQRRLSAVALVHRRLYSDDTVTVIDLGRYIEDLLLEMQSTMGEEWTGRVTMDLAPLLISADAAVQIGLVLVELVINAQKYAYAGNPGPIAVTLERIRNRFRLTVADRGQGRTGNRTGFGTRMLTAMVKRLDGTIEESDNAPGLRFTVLAPIAMPADV</sequence>
<dbReference type="GO" id="GO:0006355">
    <property type="term" value="P:regulation of DNA-templated transcription"/>
    <property type="evidence" value="ECO:0007669"/>
    <property type="project" value="InterPro"/>
</dbReference>
<dbReference type="EMBL" id="QFNF01000005">
    <property type="protein sequence ID" value="PZO79918.1"/>
    <property type="molecule type" value="Genomic_DNA"/>
</dbReference>
<proteinExistence type="inferred from homology"/>
<dbReference type="InterPro" id="IPR001294">
    <property type="entry name" value="Phytochrome"/>
</dbReference>
<dbReference type="InterPro" id="IPR043150">
    <property type="entry name" value="Phytochrome_PHY_sf"/>
</dbReference>
<reference evidence="8 9" key="1">
    <citation type="submission" date="2017-08" db="EMBL/GenBank/DDBJ databases">
        <title>Infants hospitalized years apart are colonized by the same room-sourced microbial strains.</title>
        <authorList>
            <person name="Brooks B."/>
            <person name="Olm M.R."/>
            <person name="Firek B.A."/>
            <person name="Baker R."/>
            <person name="Thomas B.C."/>
            <person name="Morowitz M.J."/>
            <person name="Banfield J.F."/>
        </authorList>
    </citation>
    <scope>NUCLEOTIDE SEQUENCE [LARGE SCALE GENOMIC DNA]</scope>
    <source>
        <strain evidence="8">S2_018_000_R3_110</strain>
    </source>
</reference>
<dbReference type="Pfam" id="PF00360">
    <property type="entry name" value="PHY"/>
    <property type="match status" value="1"/>
</dbReference>
<organism evidence="8 9">
    <name type="scientific">Sphingomonas hengshuiensis</name>
    <dbReference type="NCBI Taxonomy" id="1609977"/>
    <lineage>
        <taxon>Bacteria</taxon>
        <taxon>Pseudomonadati</taxon>
        <taxon>Pseudomonadota</taxon>
        <taxon>Alphaproteobacteria</taxon>
        <taxon>Sphingomonadales</taxon>
        <taxon>Sphingomonadaceae</taxon>
        <taxon>Sphingomonas</taxon>
    </lineage>
</organism>
<dbReference type="InterPro" id="IPR036890">
    <property type="entry name" value="HATPase_C_sf"/>
</dbReference>
<evidence type="ECO:0000256" key="3">
    <source>
        <dbReference type="ARBA" id="ARBA00022606"/>
    </source>
</evidence>
<dbReference type="InterPro" id="IPR013515">
    <property type="entry name" value="Phytochrome_cen-reg"/>
</dbReference>
<keyword evidence="5" id="KW-0675">Receptor</keyword>
<dbReference type="Proteomes" id="UP000248614">
    <property type="component" value="Unassembled WGS sequence"/>
</dbReference>
<dbReference type="InterPro" id="IPR013654">
    <property type="entry name" value="PAS_2"/>
</dbReference>
<dbReference type="Gene3D" id="3.30.565.10">
    <property type="entry name" value="Histidine kinase-like ATPase, C-terminal domain"/>
    <property type="match status" value="1"/>
</dbReference>
<dbReference type="PANTHER" id="PTHR43065">
    <property type="entry name" value="SENSOR HISTIDINE KINASE"/>
    <property type="match status" value="1"/>
</dbReference>
<dbReference type="PANTHER" id="PTHR43065:SF23">
    <property type="entry name" value="SENSOR HISTIDINE KINASE PDTAS"/>
    <property type="match status" value="1"/>
</dbReference>
<feature type="domain" description="Phytochrome chromophore attachment site" evidence="7">
    <location>
        <begin position="156"/>
        <end position="312"/>
    </location>
</feature>
<feature type="region of interest" description="Disordered" evidence="6">
    <location>
        <begin position="1"/>
        <end position="32"/>
    </location>
</feature>
<dbReference type="PROSITE" id="PS50046">
    <property type="entry name" value="PHYTOCHROME_2"/>
    <property type="match status" value="1"/>
</dbReference>
<evidence type="ECO:0000256" key="1">
    <source>
        <dbReference type="ARBA" id="ARBA00006402"/>
    </source>
</evidence>
<dbReference type="Pfam" id="PF01590">
    <property type="entry name" value="GAF"/>
    <property type="match status" value="1"/>
</dbReference>
<dbReference type="GO" id="GO:0009584">
    <property type="term" value="P:detection of visible light"/>
    <property type="evidence" value="ECO:0007669"/>
    <property type="project" value="InterPro"/>
</dbReference>
<dbReference type="InterPro" id="IPR016132">
    <property type="entry name" value="Phyto_chromo_attachment"/>
</dbReference>
<dbReference type="Gene3D" id="3.30.450.40">
    <property type="match status" value="1"/>
</dbReference>
<keyword evidence="3" id="KW-0716">Sensory transduction</keyword>
<comment type="caution">
    <text evidence="8">The sequence shown here is derived from an EMBL/GenBank/DDBJ whole genome shotgun (WGS) entry which is preliminary data.</text>
</comment>
<gene>
    <name evidence="8" type="ORF">DI632_03110</name>
</gene>
<dbReference type="Pfam" id="PF08446">
    <property type="entry name" value="PAS_2"/>
    <property type="match status" value="1"/>
</dbReference>
<dbReference type="Gene3D" id="3.30.450.270">
    <property type="match status" value="1"/>
</dbReference>
<comment type="similarity">
    <text evidence="1">In the N-terminal section; belongs to the phytochrome family.</text>
</comment>
<dbReference type="SUPFAM" id="SSF55785">
    <property type="entry name" value="PYP-like sensor domain (PAS domain)"/>
    <property type="match status" value="1"/>
</dbReference>
<keyword evidence="2" id="KW-0600">Photoreceptor protein</keyword>
<dbReference type="InterPro" id="IPR035965">
    <property type="entry name" value="PAS-like_dom_sf"/>
</dbReference>
<protein>
    <submittedName>
        <fullName evidence="8">Phytochrome</fullName>
    </submittedName>
</protein>
<evidence type="ECO:0000256" key="5">
    <source>
        <dbReference type="ARBA" id="ARBA00023170"/>
    </source>
</evidence>
<evidence type="ECO:0000313" key="8">
    <source>
        <dbReference type="EMBL" id="PZO79918.1"/>
    </source>
</evidence>
<dbReference type="Pfam" id="PF13581">
    <property type="entry name" value="HATPase_c_2"/>
    <property type="match status" value="1"/>
</dbReference>
<dbReference type="PRINTS" id="PR01033">
    <property type="entry name" value="PHYTOCHROME"/>
</dbReference>
<dbReference type="InterPro" id="IPR029016">
    <property type="entry name" value="GAF-like_dom_sf"/>
</dbReference>
<dbReference type="Gene3D" id="3.30.450.20">
    <property type="entry name" value="PAS domain"/>
    <property type="match status" value="2"/>
</dbReference>
<dbReference type="InterPro" id="IPR003594">
    <property type="entry name" value="HATPase_dom"/>
</dbReference>
<keyword evidence="4" id="KW-0157">Chromophore</keyword>
<name>A0A2W5BFP3_9SPHN</name>
<dbReference type="GO" id="GO:0009881">
    <property type="term" value="F:photoreceptor activity"/>
    <property type="evidence" value="ECO:0007669"/>
    <property type="project" value="UniProtKB-KW"/>
</dbReference>
<dbReference type="AlphaFoldDB" id="A0A2W5BFP3"/>
<evidence type="ECO:0000259" key="7">
    <source>
        <dbReference type="PROSITE" id="PS50046"/>
    </source>
</evidence>
<dbReference type="InterPro" id="IPR011495">
    <property type="entry name" value="Sig_transdc_His_kin_sub2_dim/P"/>
</dbReference>
<dbReference type="SUPFAM" id="SSF55874">
    <property type="entry name" value="ATPase domain of HSP90 chaperone/DNA topoisomerase II/histidine kinase"/>
    <property type="match status" value="1"/>
</dbReference>
<dbReference type="InterPro" id="IPR003018">
    <property type="entry name" value="GAF"/>
</dbReference>
<accession>A0A2W5BFP3</accession>
<evidence type="ECO:0000313" key="9">
    <source>
        <dbReference type="Proteomes" id="UP000248614"/>
    </source>
</evidence>
<dbReference type="SUPFAM" id="SSF55781">
    <property type="entry name" value="GAF domain-like"/>
    <property type="match status" value="2"/>
</dbReference>